<comment type="similarity">
    <text evidence="2 10">Belongs to the ABC-2 integral membrane protein family.</text>
</comment>
<dbReference type="InterPro" id="IPR000412">
    <property type="entry name" value="ABC_2_transport"/>
</dbReference>
<evidence type="ECO:0000313" key="13">
    <source>
        <dbReference type="Proteomes" id="UP000184148"/>
    </source>
</evidence>
<evidence type="ECO:0000256" key="7">
    <source>
        <dbReference type="ARBA" id="ARBA00022903"/>
    </source>
</evidence>
<evidence type="ECO:0000256" key="2">
    <source>
        <dbReference type="ARBA" id="ARBA00007783"/>
    </source>
</evidence>
<evidence type="ECO:0000256" key="1">
    <source>
        <dbReference type="ARBA" id="ARBA00004651"/>
    </source>
</evidence>
<dbReference type="RefSeq" id="WP_238456954.1">
    <property type="nucleotide sequence ID" value="NZ_FQUY01000004.1"/>
</dbReference>
<dbReference type="GO" id="GO:0015920">
    <property type="term" value="P:lipopolysaccharide transport"/>
    <property type="evidence" value="ECO:0007669"/>
    <property type="project" value="TreeGrafter"/>
</dbReference>
<dbReference type="AlphaFoldDB" id="A0A1M4VJY2"/>
<dbReference type="GO" id="GO:0140359">
    <property type="term" value="F:ABC-type transporter activity"/>
    <property type="evidence" value="ECO:0007669"/>
    <property type="project" value="InterPro"/>
</dbReference>
<proteinExistence type="inferred from homology"/>
<keyword evidence="8 10" id="KW-1133">Transmembrane helix</keyword>
<dbReference type="PIRSF" id="PIRSF006648">
    <property type="entry name" value="DrrB"/>
    <property type="match status" value="1"/>
</dbReference>
<keyword evidence="4 10" id="KW-1003">Cell membrane</keyword>
<feature type="transmembrane region" description="Helical" evidence="10">
    <location>
        <begin position="144"/>
        <end position="171"/>
    </location>
</feature>
<keyword evidence="6 10" id="KW-0812">Transmembrane</keyword>
<organism evidence="12 13">
    <name type="scientific">Desulforamulus putei DSM 12395</name>
    <dbReference type="NCBI Taxonomy" id="1121429"/>
    <lineage>
        <taxon>Bacteria</taxon>
        <taxon>Bacillati</taxon>
        <taxon>Bacillota</taxon>
        <taxon>Clostridia</taxon>
        <taxon>Eubacteriales</taxon>
        <taxon>Peptococcaceae</taxon>
        <taxon>Desulforamulus</taxon>
    </lineage>
</organism>
<gene>
    <name evidence="12" type="ORF">SAMN02745133_00954</name>
</gene>
<feature type="transmembrane region" description="Helical" evidence="10">
    <location>
        <begin position="266"/>
        <end position="287"/>
    </location>
</feature>
<keyword evidence="3 10" id="KW-0813">Transport</keyword>
<feature type="transmembrane region" description="Helical" evidence="10">
    <location>
        <begin position="62"/>
        <end position="83"/>
    </location>
</feature>
<evidence type="ECO:0000256" key="5">
    <source>
        <dbReference type="ARBA" id="ARBA00022597"/>
    </source>
</evidence>
<dbReference type="InterPro" id="IPR013525">
    <property type="entry name" value="ABC2_TM"/>
</dbReference>
<evidence type="ECO:0000256" key="3">
    <source>
        <dbReference type="ARBA" id="ARBA00022448"/>
    </source>
</evidence>
<comment type="subcellular location">
    <subcellularLocation>
        <location evidence="1 10">Cell membrane</location>
        <topology evidence="1 10">Multi-pass membrane protein</topology>
    </subcellularLocation>
</comment>
<dbReference type="PRINTS" id="PR00164">
    <property type="entry name" value="ABC2TRNSPORT"/>
</dbReference>
<evidence type="ECO:0000256" key="4">
    <source>
        <dbReference type="ARBA" id="ARBA00022475"/>
    </source>
</evidence>
<dbReference type="Pfam" id="PF01061">
    <property type="entry name" value="ABC2_membrane"/>
    <property type="match status" value="1"/>
</dbReference>
<evidence type="ECO:0000259" key="11">
    <source>
        <dbReference type="PROSITE" id="PS51012"/>
    </source>
</evidence>
<feature type="domain" description="ABC transmembrane type-2" evidence="11">
    <location>
        <begin position="64"/>
        <end position="290"/>
    </location>
</feature>
<dbReference type="PANTHER" id="PTHR30413">
    <property type="entry name" value="INNER MEMBRANE TRANSPORT PERMEASE"/>
    <property type="match status" value="1"/>
</dbReference>
<evidence type="ECO:0000256" key="9">
    <source>
        <dbReference type="ARBA" id="ARBA00023136"/>
    </source>
</evidence>
<dbReference type="PROSITE" id="PS51012">
    <property type="entry name" value="ABC_TM2"/>
    <property type="match status" value="1"/>
</dbReference>
<reference evidence="13" key="1">
    <citation type="submission" date="2016-11" db="EMBL/GenBank/DDBJ databases">
        <authorList>
            <person name="Varghese N."/>
            <person name="Submissions S."/>
        </authorList>
    </citation>
    <scope>NUCLEOTIDE SEQUENCE [LARGE SCALE GENOMIC DNA]</scope>
    <source>
        <strain evidence="13">DSM 12395</strain>
    </source>
</reference>
<dbReference type="InterPro" id="IPR047817">
    <property type="entry name" value="ABC2_TM_bact-type"/>
</dbReference>
<evidence type="ECO:0000256" key="6">
    <source>
        <dbReference type="ARBA" id="ARBA00022692"/>
    </source>
</evidence>
<feature type="transmembrane region" description="Helical" evidence="10">
    <location>
        <begin position="177"/>
        <end position="201"/>
    </location>
</feature>
<dbReference type="Proteomes" id="UP000184148">
    <property type="component" value="Unassembled WGS sequence"/>
</dbReference>
<dbReference type="STRING" id="1121429.SAMN02745133_00954"/>
<evidence type="ECO:0000256" key="10">
    <source>
        <dbReference type="RuleBase" id="RU361157"/>
    </source>
</evidence>
<evidence type="ECO:0000256" key="8">
    <source>
        <dbReference type="ARBA" id="ARBA00022989"/>
    </source>
</evidence>
<keyword evidence="7" id="KW-0972">Capsule biogenesis/degradation</keyword>
<dbReference type="GO" id="GO:0043190">
    <property type="term" value="C:ATP-binding cassette (ABC) transporter complex"/>
    <property type="evidence" value="ECO:0007669"/>
    <property type="project" value="InterPro"/>
</dbReference>
<sequence length="298" mass="33476">MSHESALQRKMHPSIAKDDAVGMNPHQAHPATPMAMFMSLWRNRSLIRQMTRREILGRYRGSVMGLAWSFFNPVLMLFVYTFVFSVVFKARWGVGGEESKADFAIILFVGMIVHSLFAECINRAPGLILSNVNYVKKVVFPLEILPWVAMGSVLFNSLVSTFVLLLAQLIINQSLPWTSVFFPLVLLPLVFAGMGFAWFLAALGVYLRDIGQITGIFTTVLMFLSPVFYPISALPKEYQVWLHLNPLTLIIEESRKVLVFGSLPDWPALGVTLLAGLAVAATGFWWFQKTRRGFADVI</sequence>
<feature type="transmembrane region" description="Helical" evidence="10">
    <location>
        <begin position="103"/>
        <end position="124"/>
    </location>
</feature>
<accession>A0A1M4VJY2</accession>
<keyword evidence="13" id="KW-1185">Reference proteome</keyword>
<feature type="transmembrane region" description="Helical" evidence="10">
    <location>
        <begin position="213"/>
        <end position="231"/>
    </location>
</feature>
<evidence type="ECO:0000313" key="12">
    <source>
        <dbReference type="EMBL" id="SHE69122.1"/>
    </source>
</evidence>
<protein>
    <recommendedName>
        <fullName evidence="10">Transport permease protein</fullName>
    </recommendedName>
</protein>
<dbReference type="EMBL" id="FQUY01000004">
    <property type="protein sequence ID" value="SHE69122.1"/>
    <property type="molecule type" value="Genomic_DNA"/>
</dbReference>
<name>A0A1M4VJY2_9FIRM</name>
<dbReference type="PANTHER" id="PTHR30413:SF10">
    <property type="entry name" value="CAPSULE POLYSACCHARIDE EXPORT INNER-MEMBRANE PROTEIN CTRC"/>
    <property type="match status" value="1"/>
</dbReference>
<keyword evidence="5" id="KW-0762">Sugar transport</keyword>
<keyword evidence="9 10" id="KW-0472">Membrane</keyword>